<proteinExistence type="predicted"/>
<sequence>MKEEEADRSCVHQGIVNIIANDNKKSSVTRLKLHNFKISITIKFCSISDSHSVYLQDRHHNVKQKLMKHLFTYMWNALQFANKETLTKAHSIVF</sequence>
<evidence type="ECO:0000313" key="1">
    <source>
        <dbReference type="EMBL" id="CRL05956.1"/>
    </source>
</evidence>
<dbReference type="Proteomes" id="UP000183832">
    <property type="component" value="Unassembled WGS sequence"/>
</dbReference>
<dbReference type="AlphaFoldDB" id="A0A1J1J2E7"/>
<organism evidence="1 2">
    <name type="scientific">Clunio marinus</name>
    <dbReference type="NCBI Taxonomy" id="568069"/>
    <lineage>
        <taxon>Eukaryota</taxon>
        <taxon>Metazoa</taxon>
        <taxon>Ecdysozoa</taxon>
        <taxon>Arthropoda</taxon>
        <taxon>Hexapoda</taxon>
        <taxon>Insecta</taxon>
        <taxon>Pterygota</taxon>
        <taxon>Neoptera</taxon>
        <taxon>Endopterygota</taxon>
        <taxon>Diptera</taxon>
        <taxon>Nematocera</taxon>
        <taxon>Chironomoidea</taxon>
        <taxon>Chironomidae</taxon>
        <taxon>Clunio</taxon>
    </lineage>
</organism>
<reference evidence="1 2" key="1">
    <citation type="submission" date="2015-04" db="EMBL/GenBank/DDBJ databases">
        <authorList>
            <person name="Syromyatnikov M.Y."/>
            <person name="Popov V.N."/>
        </authorList>
    </citation>
    <scope>NUCLEOTIDE SEQUENCE [LARGE SCALE GENOMIC DNA]</scope>
</reference>
<evidence type="ECO:0000313" key="2">
    <source>
        <dbReference type="Proteomes" id="UP000183832"/>
    </source>
</evidence>
<name>A0A1J1J2E7_9DIPT</name>
<accession>A0A1J1J2E7</accession>
<dbReference type="EMBL" id="CVRI01000066">
    <property type="protein sequence ID" value="CRL05956.1"/>
    <property type="molecule type" value="Genomic_DNA"/>
</dbReference>
<gene>
    <name evidence="1" type="ORF">CLUMA_CG019344</name>
</gene>
<keyword evidence="2" id="KW-1185">Reference proteome</keyword>
<protein>
    <submittedName>
        <fullName evidence="1">CLUMA_CG019344, isoform A</fullName>
    </submittedName>
</protein>